<gene>
    <name evidence="1" type="ORF">DJ013_01865</name>
</gene>
<evidence type="ECO:0000313" key="1">
    <source>
        <dbReference type="EMBL" id="AWV96987.1"/>
    </source>
</evidence>
<dbReference type="AlphaFoldDB" id="A0A2Z4G730"/>
<sequence length="106" mass="12032">MPEQSQGDIEIRIWNGSTWGLDEVFVDTSDGQNEFGDLQSNGKSEYKRFGSAYRYAFVSFKINGKGYTIQPTDYVGEEKLTKGKYTYKIAVTGLNSDYALLEFIED</sequence>
<dbReference type="OrthoDB" id="980950at2"/>
<proteinExistence type="predicted"/>
<protein>
    <submittedName>
        <fullName evidence="1">Uncharacterized protein</fullName>
    </submittedName>
</protein>
<name>A0A2Z4G730_9BACT</name>
<reference evidence="1 2" key="1">
    <citation type="submission" date="2018-05" db="EMBL/GenBank/DDBJ databases">
        <title>Complete genome sequence of Arcticibacterium luteifluviistationis SM1504T, a cytophagaceae bacterium isolated from Arctic surface seawater.</title>
        <authorList>
            <person name="Li Y."/>
            <person name="Qin Q.-L."/>
        </authorList>
    </citation>
    <scope>NUCLEOTIDE SEQUENCE [LARGE SCALE GENOMIC DNA]</scope>
    <source>
        <strain evidence="1 2">SM1504</strain>
    </source>
</reference>
<dbReference type="EMBL" id="CP029480">
    <property type="protein sequence ID" value="AWV96987.1"/>
    <property type="molecule type" value="Genomic_DNA"/>
</dbReference>
<evidence type="ECO:0000313" key="2">
    <source>
        <dbReference type="Proteomes" id="UP000249873"/>
    </source>
</evidence>
<keyword evidence="2" id="KW-1185">Reference proteome</keyword>
<dbReference type="Proteomes" id="UP000249873">
    <property type="component" value="Chromosome"/>
</dbReference>
<organism evidence="1 2">
    <name type="scientific">Arcticibacterium luteifluviistationis</name>
    <dbReference type="NCBI Taxonomy" id="1784714"/>
    <lineage>
        <taxon>Bacteria</taxon>
        <taxon>Pseudomonadati</taxon>
        <taxon>Bacteroidota</taxon>
        <taxon>Cytophagia</taxon>
        <taxon>Cytophagales</taxon>
        <taxon>Leadbetterellaceae</taxon>
        <taxon>Arcticibacterium</taxon>
    </lineage>
</organism>
<dbReference type="RefSeq" id="WP_111370089.1">
    <property type="nucleotide sequence ID" value="NZ_CP029480.1"/>
</dbReference>
<dbReference type="KEGG" id="als:DJ013_01865"/>
<accession>A0A2Z4G730</accession>